<gene>
    <name evidence="3" type="ORF">JOL62DRAFT_573135</name>
</gene>
<feature type="coiled-coil region" evidence="1">
    <location>
        <begin position="15"/>
        <end position="48"/>
    </location>
</feature>
<evidence type="ECO:0000313" key="4">
    <source>
        <dbReference type="Proteomes" id="UP001367316"/>
    </source>
</evidence>
<evidence type="ECO:0000313" key="3">
    <source>
        <dbReference type="EMBL" id="KAK7611181.1"/>
    </source>
</evidence>
<dbReference type="Proteomes" id="UP001367316">
    <property type="component" value="Unassembled WGS sequence"/>
</dbReference>
<organism evidence="3 4">
    <name type="scientific">Phyllosticta paracitricarpa</name>
    <dbReference type="NCBI Taxonomy" id="2016321"/>
    <lineage>
        <taxon>Eukaryota</taxon>
        <taxon>Fungi</taxon>
        <taxon>Dikarya</taxon>
        <taxon>Ascomycota</taxon>
        <taxon>Pezizomycotina</taxon>
        <taxon>Dothideomycetes</taxon>
        <taxon>Dothideomycetes incertae sedis</taxon>
        <taxon>Botryosphaeriales</taxon>
        <taxon>Phyllostictaceae</taxon>
        <taxon>Phyllosticta</taxon>
    </lineage>
</organism>
<proteinExistence type="predicted"/>
<feature type="compositionally biased region" description="Low complexity" evidence="2">
    <location>
        <begin position="454"/>
        <end position="474"/>
    </location>
</feature>
<keyword evidence="4" id="KW-1185">Reference proteome</keyword>
<comment type="caution">
    <text evidence="3">The sequence shown here is derived from an EMBL/GenBank/DDBJ whole genome shotgun (WGS) entry which is preliminary data.</text>
</comment>
<dbReference type="EMBL" id="JBBPBF010000014">
    <property type="protein sequence ID" value="KAK7611181.1"/>
    <property type="molecule type" value="Genomic_DNA"/>
</dbReference>
<keyword evidence="1" id="KW-0175">Coiled coil</keyword>
<evidence type="ECO:0000256" key="2">
    <source>
        <dbReference type="SAM" id="MobiDB-lite"/>
    </source>
</evidence>
<reference evidence="3 4" key="1">
    <citation type="submission" date="2024-04" db="EMBL/GenBank/DDBJ databases">
        <title>Phyllosticta paracitricarpa is synonymous to the EU quarantine fungus P. citricarpa based on phylogenomic analyses.</title>
        <authorList>
            <consortium name="Lawrence Berkeley National Laboratory"/>
            <person name="Van ingen-buijs V.A."/>
            <person name="Van westerhoven A.C."/>
            <person name="Haridas S."/>
            <person name="Skiadas P."/>
            <person name="Martin F."/>
            <person name="Groenewald J.Z."/>
            <person name="Crous P.W."/>
            <person name="Seidl M.F."/>
        </authorList>
    </citation>
    <scope>NUCLEOTIDE SEQUENCE [LARGE SCALE GENOMIC DNA]</scope>
    <source>
        <strain evidence="3 4">CBS 141358</strain>
    </source>
</reference>
<evidence type="ECO:0000256" key="1">
    <source>
        <dbReference type="SAM" id="Coils"/>
    </source>
</evidence>
<name>A0ABR1N7J6_9PEZI</name>
<feature type="region of interest" description="Disordered" evidence="2">
    <location>
        <begin position="443"/>
        <end position="474"/>
    </location>
</feature>
<accession>A0ABR1N7J6</accession>
<sequence>MSLKRRYHVDRIFDIASLQDEIAHLKYNKEEQNKRDQLKKVLRQKARRVVGDWEHDHDKIIRRFKELGRKRYRKARRAYQKSAKMWGKFREGSKKKTRKMKDAFKKWMRKHGKKCPTGSSGHDCASCCSACRGGSSQGDRWSSSGYDCYSCRNKCSSCGEDLSQVGGSSDCASCCSACRSGSSQGDRWSSSGYDCYSCRNKCSSCGEDLSQGGGGSDCSSCCASCRGDGSSRDGSSNGLDCSECRYQCTGCRIEDGWSIEPSQSGYGDCLPTEYSWGYDWSSLEAGSSAGEGPSGTAAARFFEQEYARGLRRRLAQEFQKVYNQAEFHPAIDPAKSEILYNKAQKNMQQITADIASYVNSADIQGPPLKAEHFKELKYLLLRRAIINLELQRAHNDWMFDELAATFGTENTFTEEFLRPEDMVPDFSEIWNDQGYPLNHWFEEVGSDGEPIGVPNDSPAGSPDDSSNGSSDDWL</sequence>
<protein>
    <submittedName>
        <fullName evidence="3">Uncharacterized protein</fullName>
    </submittedName>
</protein>